<dbReference type="VEuPathDB" id="FungiDB:VP01_8217g1"/>
<evidence type="ECO:0000313" key="2">
    <source>
        <dbReference type="Proteomes" id="UP000037035"/>
    </source>
</evidence>
<organism evidence="1 2">
    <name type="scientific">Puccinia sorghi</name>
    <dbReference type="NCBI Taxonomy" id="27349"/>
    <lineage>
        <taxon>Eukaryota</taxon>
        <taxon>Fungi</taxon>
        <taxon>Dikarya</taxon>
        <taxon>Basidiomycota</taxon>
        <taxon>Pucciniomycotina</taxon>
        <taxon>Pucciniomycetes</taxon>
        <taxon>Pucciniales</taxon>
        <taxon>Pucciniaceae</taxon>
        <taxon>Puccinia</taxon>
    </lineage>
</organism>
<name>A0A0L6UC43_9BASI</name>
<dbReference type="AlphaFoldDB" id="A0A0L6UC43"/>
<sequence length="91" mass="9838">LLEPSFFTKTHLAPSVLRLPGKQQTLQTLLCWRLSSSVSMASFQRAASGEAIASLKVVGVTLFSLLNSPSSRCFASAFPSNISKQRVRPGE</sequence>
<accession>A0A0L6UC43</accession>
<keyword evidence="2" id="KW-1185">Reference proteome</keyword>
<dbReference type="Proteomes" id="UP000037035">
    <property type="component" value="Unassembled WGS sequence"/>
</dbReference>
<evidence type="ECO:0000313" key="1">
    <source>
        <dbReference type="EMBL" id="KNZ45350.1"/>
    </source>
</evidence>
<feature type="non-terminal residue" evidence="1">
    <location>
        <position position="1"/>
    </location>
</feature>
<dbReference type="EMBL" id="LAVV01013735">
    <property type="protein sequence ID" value="KNZ45350.1"/>
    <property type="molecule type" value="Genomic_DNA"/>
</dbReference>
<gene>
    <name evidence="1" type="ORF">VP01_8217g1</name>
</gene>
<proteinExistence type="predicted"/>
<comment type="caution">
    <text evidence="1">The sequence shown here is derived from an EMBL/GenBank/DDBJ whole genome shotgun (WGS) entry which is preliminary data.</text>
</comment>
<reference evidence="1 2" key="1">
    <citation type="submission" date="2015-08" db="EMBL/GenBank/DDBJ databases">
        <title>Next Generation Sequencing and Analysis of the Genome of Puccinia sorghi L Schw, the Causal Agent of Maize Common Rust.</title>
        <authorList>
            <person name="Rochi L."/>
            <person name="Burguener G."/>
            <person name="Darino M."/>
            <person name="Turjanski A."/>
            <person name="Kreff E."/>
            <person name="Dieguez M.J."/>
            <person name="Sacco F."/>
        </authorList>
    </citation>
    <scope>NUCLEOTIDE SEQUENCE [LARGE SCALE GENOMIC DNA]</scope>
    <source>
        <strain evidence="1 2">RO10H11247</strain>
    </source>
</reference>
<protein>
    <submittedName>
        <fullName evidence="1">Uncharacterized protein</fullName>
    </submittedName>
</protein>